<feature type="signal peptide" evidence="1">
    <location>
        <begin position="1"/>
        <end position="18"/>
    </location>
</feature>
<protein>
    <submittedName>
        <fullName evidence="2">Uncharacterized protein</fullName>
    </submittedName>
</protein>
<dbReference type="EMBL" id="LUKE01000006">
    <property type="protein sequence ID" value="KYG61606.1"/>
    <property type="molecule type" value="Genomic_DNA"/>
</dbReference>
<dbReference type="Proteomes" id="UP000075320">
    <property type="component" value="Unassembled WGS sequence"/>
</dbReference>
<organism evidence="2 3">
    <name type="scientific">Bdellovibrio bacteriovorus</name>
    <dbReference type="NCBI Taxonomy" id="959"/>
    <lineage>
        <taxon>Bacteria</taxon>
        <taxon>Pseudomonadati</taxon>
        <taxon>Bdellovibrionota</taxon>
        <taxon>Bdellovibrionia</taxon>
        <taxon>Bdellovibrionales</taxon>
        <taxon>Pseudobdellovibrionaceae</taxon>
        <taxon>Bdellovibrio</taxon>
    </lineage>
</organism>
<feature type="chain" id="PRO_5007572855" evidence="1">
    <location>
        <begin position="19"/>
        <end position="86"/>
    </location>
</feature>
<accession>A0A150WF13</accession>
<keyword evidence="1" id="KW-0732">Signal</keyword>
<reference evidence="2 3" key="1">
    <citation type="submission" date="2016-03" db="EMBL/GenBank/DDBJ databases">
        <authorList>
            <person name="Ploux O."/>
        </authorList>
    </citation>
    <scope>NUCLEOTIDE SEQUENCE [LARGE SCALE GENOMIC DNA]</scope>
    <source>
        <strain evidence="2 3">R0</strain>
    </source>
</reference>
<name>A0A150WF13_BDEBC</name>
<sequence>MMKYALMMLVLLGAVANAAPEKAAPVKDKKQDVNFEDLLVSGQYHFSDEAVTTVEEDKVLNSLIGVRTDFKDRMKQSATLGEVKSK</sequence>
<proteinExistence type="predicted"/>
<dbReference type="OrthoDB" id="5296723at2"/>
<evidence type="ECO:0000313" key="2">
    <source>
        <dbReference type="EMBL" id="KYG61606.1"/>
    </source>
</evidence>
<evidence type="ECO:0000256" key="1">
    <source>
        <dbReference type="SAM" id="SignalP"/>
    </source>
</evidence>
<keyword evidence="3" id="KW-1185">Reference proteome</keyword>
<comment type="caution">
    <text evidence="2">The sequence shown here is derived from an EMBL/GenBank/DDBJ whole genome shotgun (WGS) entry which is preliminary data.</text>
</comment>
<gene>
    <name evidence="2" type="ORF">AZI86_18045</name>
</gene>
<evidence type="ECO:0000313" key="3">
    <source>
        <dbReference type="Proteomes" id="UP000075320"/>
    </source>
</evidence>
<dbReference type="AlphaFoldDB" id="A0A150WF13"/>